<dbReference type="EMBL" id="CP002497">
    <property type="protein sequence ID" value="AET37376.1"/>
    <property type="molecule type" value="Genomic_DNA"/>
</dbReference>
<name>G8JMM1_ERECY</name>
<keyword evidence="4" id="KW-1185">Reference proteome</keyword>
<protein>
    <recommendedName>
        <fullName evidence="1">GPI inositol-deacylase</fullName>
        <ecNumber evidence="1">3.1.-.-</ecNumber>
    </recommendedName>
</protein>
<evidence type="ECO:0000259" key="2">
    <source>
        <dbReference type="Pfam" id="PF07819"/>
    </source>
</evidence>
<evidence type="ECO:0000256" key="1">
    <source>
        <dbReference type="RuleBase" id="RU365011"/>
    </source>
</evidence>
<dbReference type="Gene3D" id="3.40.50.1820">
    <property type="entry name" value="alpha/beta hydrolase"/>
    <property type="match status" value="1"/>
</dbReference>
<sequence length="412" mass="46585">MLPQDLKPLCHEQLTSKEGANGKMAAALEYIGYFSPISAYLSFHKHAITTIKSFWSVQDEQEILYNGSYDGALSQPNEQELILDSFPPLKDYTAPKYPIVLCHGLSGFDKLILIPSIRQLLGLLQITVKEQNSDTFMQEATNDSGLLALDYWVGVQKFLESKGCTVITAKVPSFGSIEERAAVLNDFIEKGVEKLVEKGDTGNNNDRMTADKKVKVNLIAHSMGGLDCRYLISKKANKGYQVMSLTTINTPHHGSEMADFVVEKFDLLKQTAKLDELPLFLPPAFYQLTTYHMKYFNSMTSNDPNVSYFSYGSYFYPKWYNVFYPSWNVILNRSNGEPNDGLVTVKSAKWGQYMGALKNIDHLDIINWRNKLQLESLTSLDKTYKRKAVSTSKLDVLEFYLAITDMLTRKGL</sequence>
<keyword evidence="1" id="KW-0256">Endoplasmic reticulum</keyword>
<dbReference type="KEGG" id="erc:Ecym_1122"/>
<keyword evidence="1" id="KW-0378">Hydrolase</keyword>
<dbReference type="GO" id="GO:0015031">
    <property type="term" value="P:protein transport"/>
    <property type="evidence" value="ECO:0007669"/>
    <property type="project" value="UniProtKB-KW"/>
</dbReference>
<dbReference type="eggNOG" id="ENOG502QQNH">
    <property type="taxonomic scope" value="Eukaryota"/>
</dbReference>
<dbReference type="GO" id="GO:0004806">
    <property type="term" value="F:triacylglycerol lipase activity"/>
    <property type="evidence" value="ECO:0007669"/>
    <property type="project" value="EnsemblFungi"/>
</dbReference>
<comment type="similarity">
    <text evidence="1">Belongs to the GPI inositol-deacylase family.</text>
</comment>
<comment type="function">
    <text evidence="1">Involved in inositol deacylation of GPI-anchored proteins which plays important roles in the quality control and ER-associated degradation of GPI-anchored proteins.</text>
</comment>
<dbReference type="GeneID" id="11472560"/>
<dbReference type="STRING" id="931890.G8JMM1"/>
<keyword evidence="1" id="KW-0653">Protein transport</keyword>
<dbReference type="GO" id="GO:0019433">
    <property type="term" value="P:triglyceride catabolic process"/>
    <property type="evidence" value="ECO:0007669"/>
    <property type="project" value="EnsemblFungi"/>
</dbReference>
<dbReference type="SUPFAM" id="SSF53474">
    <property type="entry name" value="alpha/beta-Hydrolases"/>
    <property type="match status" value="1"/>
</dbReference>
<dbReference type="InterPro" id="IPR029058">
    <property type="entry name" value="AB_hydrolase_fold"/>
</dbReference>
<dbReference type="OrthoDB" id="5592486at2759"/>
<dbReference type="AlphaFoldDB" id="G8JMM1"/>
<dbReference type="GO" id="GO:0005758">
    <property type="term" value="C:mitochondrial intermembrane space"/>
    <property type="evidence" value="ECO:0007669"/>
    <property type="project" value="EnsemblFungi"/>
</dbReference>
<keyword evidence="1" id="KW-0813">Transport</keyword>
<dbReference type="Pfam" id="PF07819">
    <property type="entry name" value="PGAP1"/>
    <property type="match status" value="1"/>
</dbReference>
<dbReference type="HOGENOM" id="CLU_015737_1_2_1"/>
<dbReference type="OMA" id="WGDYKGT"/>
<organism evidence="3 4">
    <name type="scientific">Eremothecium cymbalariae (strain CBS 270.75 / DBVPG 7215 / KCTC 17166 / NRRL Y-17582)</name>
    <name type="common">Yeast</name>
    <dbReference type="NCBI Taxonomy" id="931890"/>
    <lineage>
        <taxon>Eukaryota</taxon>
        <taxon>Fungi</taxon>
        <taxon>Dikarya</taxon>
        <taxon>Ascomycota</taxon>
        <taxon>Saccharomycotina</taxon>
        <taxon>Saccharomycetes</taxon>
        <taxon>Saccharomycetales</taxon>
        <taxon>Saccharomycetaceae</taxon>
        <taxon>Eremothecium</taxon>
    </lineage>
</organism>
<evidence type="ECO:0000313" key="4">
    <source>
        <dbReference type="Proteomes" id="UP000006790"/>
    </source>
</evidence>
<dbReference type="GO" id="GO:0005743">
    <property type="term" value="C:mitochondrial inner membrane"/>
    <property type="evidence" value="ECO:0007669"/>
    <property type="project" value="EnsemblFungi"/>
</dbReference>
<dbReference type="InterPro" id="IPR012908">
    <property type="entry name" value="PGAP1-ab_dom-like"/>
</dbReference>
<dbReference type="InParanoid" id="G8JMM1"/>
<dbReference type="EC" id="3.1.-.-" evidence="1"/>
<evidence type="ECO:0000313" key="3">
    <source>
        <dbReference type="EMBL" id="AET37376.1"/>
    </source>
</evidence>
<dbReference type="Proteomes" id="UP000006790">
    <property type="component" value="Chromosome 1"/>
</dbReference>
<comment type="subcellular location">
    <subcellularLocation>
        <location evidence="1">Endoplasmic reticulum membrane</location>
    </subcellularLocation>
</comment>
<dbReference type="PANTHER" id="PTHR11440">
    <property type="entry name" value="LECITHIN-CHOLESTEROL ACYLTRANSFERASE-RELATED"/>
    <property type="match status" value="1"/>
</dbReference>
<accession>G8JMM1</accession>
<keyword evidence="1" id="KW-0472">Membrane</keyword>
<proteinExistence type="inferred from homology"/>
<dbReference type="GO" id="GO:0005789">
    <property type="term" value="C:endoplasmic reticulum membrane"/>
    <property type="evidence" value="ECO:0007669"/>
    <property type="project" value="UniProtKB-SubCell"/>
</dbReference>
<gene>
    <name evidence="3" type="ordered locus">Ecym_1122</name>
</gene>
<dbReference type="FunCoup" id="G8JMM1">
    <property type="interactions" value="50"/>
</dbReference>
<dbReference type="RefSeq" id="XP_003644193.1">
    <property type="nucleotide sequence ID" value="XM_003644145.1"/>
</dbReference>
<reference evidence="4" key="1">
    <citation type="journal article" date="2012" name="G3 (Bethesda)">
        <title>Pichia sorbitophila, an interspecies yeast hybrid reveals early steps of genome resolution following polyploidization.</title>
        <authorList>
            <person name="Leh Louis V."/>
            <person name="Despons L."/>
            <person name="Friedrich A."/>
            <person name="Martin T."/>
            <person name="Durrens P."/>
            <person name="Casaregola S."/>
            <person name="Neuveglise C."/>
            <person name="Fairhead C."/>
            <person name="Marck C."/>
            <person name="Cruz J.A."/>
            <person name="Straub M.L."/>
            <person name="Kugler V."/>
            <person name="Sacerdot C."/>
            <person name="Uzunov Z."/>
            <person name="Thierry A."/>
            <person name="Weiss S."/>
            <person name="Bleykasten C."/>
            <person name="De Montigny J."/>
            <person name="Jacques N."/>
            <person name="Jung P."/>
            <person name="Lemaire M."/>
            <person name="Mallet S."/>
            <person name="Morel G."/>
            <person name="Richard G.F."/>
            <person name="Sarkar A."/>
            <person name="Savel G."/>
            <person name="Schacherer J."/>
            <person name="Seret M.L."/>
            <person name="Talla E."/>
            <person name="Samson G."/>
            <person name="Jubin C."/>
            <person name="Poulain J."/>
            <person name="Vacherie B."/>
            <person name="Barbe V."/>
            <person name="Pelletier E."/>
            <person name="Sherman D.J."/>
            <person name="Westhof E."/>
            <person name="Weissenbach J."/>
            <person name="Baret P.V."/>
            <person name="Wincker P."/>
            <person name="Gaillardin C."/>
            <person name="Dujon B."/>
            <person name="Souciet J.L."/>
        </authorList>
    </citation>
    <scope>NUCLEOTIDE SEQUENCE [LARGE SCALE GENOMIC DNA]</scope>
    <source>
        <strain evidence="4">CBS 270.75 / DBVPG 7215 / KCTC 17166 / NRRL Y-17582</strain>
    </source>
</reference>
<feature type="domain" description="GPI inositol-deacylase PGAP1-like alpha/beta" evidence="2">
    <location>
        <begin position="177"/>
        <end position="268"/>
    </location>
</feature>